<keyword evidence="3" id="KW-1185">Reference proteome</keyword>
<gene>
    <name evidence="2" type="ORF">ABL78_2347</name>
</gene>
<evidence type="ECO:0000313" key="2">
    <source>
        <dbReference type="EMBL" id="KPI88535.1"/>
    </source>
</evidence>
<evidence type="ECO:0000313" key="3">
    <source>
        <dbReference type="Proteomes" id="UP000038009"/>
    </source>
</evidence>
<dbReference type="VEuPathDB" id="TriTrypDB:Lsey_0047_0160"/>
<reference evidence="2 3" key="1">
    <citation type="journal article" date="2015" name="PLoS Pathog.">
        <title>Leptomonas seymouri: Adaptations to the Dixenous Life Cycle Analyzed by Genome Sequencing, Transcriptome Profiling and Co-infection with Leishmania donovani.</title>
        <authorList>
            <person name="Kraeva N."/>
            <person name="Butenko A."/>
            <person name="Hlavacova J."/>
            <person name="Kostygov A."/>
            <person name="Myskova J."/>
            <person name="Grybchuk D."/>
            <person name="Lestinova T."/>
            <person name="Votypka J."/>
            <person name="Volf P."/>
            <person name="Opperdoes F."/>
            <person name="Flegontov P."/>
            <person name="Lukes J."/>
            <person name="Yurchenko V."/>
        </authorList>
    </citation>
    <scope>NUCLEOTIDE SEQUENCE [LARGE SCALE GENOMIC DNA]</scope>
    <source>
        <strain evidence="2 3">ATCC 30220</strain>
    </source>
</reference>
<feature type="region of interest" description="Disordered" evidence="1">
    <location>
        <begin position="115"/>
        <end position="137"/>
    </location>
</feature>
<accession>A0A0N1PCH2</accession>
<protein>
    <recommendedName>
        <fullName evidence="4">B30.2/SPRY domain-containing protein</fullName>
    </recommendedName>
</protein>
<comment type="caution">
    <text evidence="2">The sequence shown here is derived from an EMBL/GenBank/DDBJ whole genome shotgun (WGS) entry which is preliminary data.</text>
</comment>
<dbReference type="Proteomes" id="UP000038009">
    <property type="component" value="Unassembled WGS sequence"/>
</dbReference>
<evidence type="ECO:0008006" key="4">
    <source>
        <dbReference type="Google" id="ProtNLM"/>
    </source>
</evidence>
<evidence type="ECO:0000256" key="1">
    <source>
        <dbReference type="SAM" id="MobiDB-lite"/>
    </source>
</evidence>
<organism evidence="2 3">
    <name type="scientific">Leptomonas seymouri</name>
    <dbReference type="NCBI Taxonomy" id="5684"/>
    <lineage>
        <taxon>Eukaryota</taxon>
        <taxon>Discoba</taxon>
        <taxon>Euglenozoa</taxon>
        <taxon>Kinetoplastea</taxon>
        <taxon>Metakinetoplastina</taxon>
        <taxon>Trypanosomatida</taxon>
        <taxon>Trypanosomatidae</taxon>
        <taxon>Leishmaniinae</taxon>
        <taxon>Leptomonas</taxon>
    </lineage>
</organism>
<dbReference type="OrthoDB" id="276077at2759"/>
<dbReference type="OMA" id="KSVTFEW"/>
<name>A0A0N1PCH2_LEPSE</name>
<proteinExistence type="predicted"/>
<dbReference type="AlphaFoldDB" id="A0A0N1PCH2"/>
<dbReference type="EMBL" id="LJSK01000047">
    <property type="protein sequence ID" value="KPI88535.1"/>
    <property type="molecule type" value="Genomic_DNA"/>
</dbReference>
<sequence>MTTLECDDRRPSQGRRSTFREAAPSIAYVPATADTVKSVTFEWAHACSIYTIKGASVWHKGGGELPYRPVLGNLPMQPNTGKYLLSYRINNDNSRAGFCTESVYNSPEKLREHEFGKTVETDLDSSTSLEEEDASQPSYLQSIGAVPAPPSRPWEAYIDLQTSKVYVNGKEVKQLWRLFVPTCGGLFTFVVDTFLGAVQLFVDGKYEGMMLEENTGLKGKTIFPCVGISGCDMANRSIGSGYMGAFVEPASPFNCLY</sequence>